<accession>A0A453JA26</accession>
<dbReference type="SUPFAM" id="SSF46689">
    <property type="entry name" value="Homeodomain-like"/>
    <property type="match status" value="1"/>
</dbReference>
<dbReference type="AlphaFoldDB" id="A0A453JA26"/>
<dbReference type="PANTHER" id="PTHR47863">
    <property type="entry name" value="RING/FYVE/PHD ZINC FINGER SUPERFAMILY PROTEIN"/>
    <property type="match status" value="1"/>
</dbReference>
<dbReference type="Gene3D" id="1.10.10.60">
    <property type="entry name" value="Homeodomain-like"/>
    <property type="match status" value="1"/>
</dbReference>
<reference evidence="4" key="2">
    <citation type="journal article" date="2017" name="Nat. Plants">
        <title>The Aegilops tauschii genome reveals multiple impacts of transposons.</title>
        <authorList>
            <person name="Zhao G."/>
            <person name="Zou C."/>
            <person name="Li K."/>
            <person name="Wang K."/>
            <person name="Li T."/>
            <person name="Gao L."/>
            <person name="Zhang X."/>
            <person name="Wang H."/>
            <person name="Yang Z."/>
            <person name="Liu X."/>
            <person name="Jiang W."/>
            <person name="Mao L."/>
            <person name="Kong X."/>
            <person name="Jiao Y."/>
            <person name="Jia J."/>
        </authorList>
    </citation>
    <scope>NUCLEOTIDE SEQUENCE [LARGE SCALE GENOMIC DNA]</scope>
    <source>
        <strain evidence="4">cv. AL8/78</strain>
    </source>
</reference>
<dbReference type="InterPro" id="IPR001005">
    <property type="entry name" value="SANT/Myb"/>
</dbReference>
<feature type="region of interest" description="Disordered" evidence="1">
    <location>
        <begin position="1"/>
        <end position="22"/>
    </location>
</feature>
<dbReference type="Gramene" id="AET4Gv20847900.5">
    <property type="protein sequence ID" value="AET4Gv20847900.5"/>
    <property type="gene ID" value="AET4Gv20847900"/>
</dbReference>
<protein>
    <recommendedName>
        <fullName evidence="2">Myb-like domain-containing protein</fullName>
    </recommendedName>
</protein>
<reference evidence="3" key="5">
    <citation type="journal article" date="2021" name="G3 (Bethesda)">
        <title>Aegilops tauschii genome assembly Aet v5.0 features greater sequence contiguity and improved annotation.</title>
        <authorList>
            <person name="Wang L."/>
            <person name="Zhu T."/>
            <person name="Rodriguez J.C."/>
            <person name="Deal K.R."/>
            <person name="Dubcovsky J."/>
            <person name="McGuire P.E."/>
            <person name="Lux T."/>
            <person name="Spannagl M."/>
            <person name="Mayer K.F.X."/>
            <person name="Baldrich P."/>
            <person name="Meyers B.C."/>
            <person name="Huo N."/>
            <person name="Gu Y.Q."/>
            <person name="Zhou H."/>
            <person name="Devos K.M."/>
            <person name="Bennetzen J.L."/>
            <person name="Unver T."/>
            <person name="Budak H."/>
            <person name="Gulick P.J."/>
            <person name="Galiba G."/>
            <person name="Kalapos B."/>
            <person name="Nelson D.R."/>
            <person name="Li P."/>
            <person name="You F.M."/>
            <person name="Luo M.C."/>
            <person name="Dvorak J."/>
        </authorList>
    </citation>
    <scope>NUCLEOTIDE SEQUENCE [LARGE SCALE GENOMIC DNA]</scope>
    <source>
        <strain evidence="3">cv. AL8/78</strain>
    </source>
</reference>
<sequence>SYSPHTPAMRSPLAPSKTPFTSTTARRKMIFWTEAEEVALREAVAKFAPNGEAAKEKRSISWVRIHEYCRESIHPTRCPDDLRKKWNRMKNKLGACPEDGSVGGDGCF</sequence>
<reference evidence="3" key="3">
    <citation type="journal article" date="2017" name="Nature">
        <title>Genome sequence of the progenitor of the wheat D genome Aegilops tauschii.</title>
        <authorList>
            <person name="Luo M.C."/>
            <person name="Gu Y.Q."/>
            <person name="Puiu D."/>
            <person name="Wang H."/>
            <person name="Twardziok S.O."/>
            <person name="Deal K.R."/>
            <person name="Huo N."/>
            <person name="Zhu T."/>
            <person name="Wang L."/>
            <person name="Wang Y."/>
            <person name="McGuire P.E."/>
            <person name="Liu S."/>
            <person name="Long H."/>
            <person name="Ramasamy R.K."/>
            <person name="Rodriguez J.C."/>
            <person name="Van S.L."/>
            <person name="Yuan L."/>
            <person name="Wang Z."/>
            <person name="Xia Z."/>
            <person name="Xiao L."/>
            <person name="Anderson O.D."/>
            <person name="Ouyang S."/>
            <person name="Liang Y."/>
            <person name="Zimin A.V."/>
            <person name="Pertea G."/>
            <person name="Qi P."/>
            <person name="Bennetzen J.L."/>
            <person name="Dai X."/>
            <person name="Dawson M.W."/>
            <person name="Muller H.G."/>
            <person name="Kugler K."/>
            <person name="Rivarola-Duarte L."/>
            <person name="Spannagl M."/>
            <person name="Mayer K.F.X."/>
            <person name="Lu F.H."/>
            <person name="Bevan M.W."/>
            <person name="Leroy P."/>
            <person name="Li P."/>
            <person name="You F.M."/>
            <person name="Sun Q."/>
            <person name="Liu Z."/>
            <person name="Lyons E."/>
            <person name="Wicker T."/>
            <person name="Salzberg S.L."/>
            <person name="Devos K.M."/>
            <person name="Dvorak J."/>
        </authorList>
    </citation>
    <scope>NUCLEOTIDE SEQUENCE [LARGE SCALE GENOMIC DNA]</scope>
    <source>
        <strain evidence="3">cv. AL8/78</strain>
    </source>
</reference>
<feature type="domain" description="Myb-like" evidence="2">
    <location>
        <begin position="32"/>
        <end position="90"/>
    </location>
</feature>
<dbReference type="InterPro" id="IPR009057">
    <property type="entry name" value="Homeodomain-like_sf"/>
</dbReference>
<dbReference type="EnsemblPlants" id="AET4Gv20847900.5">
    <property type="protein sequence ID" value="AET4Gv20847900.5"/>
    <property type="gene ID" value="AET4Gv20847900"/>
</dbReference>
<dbReference type="PROSITE" id="PS50090">
    <property type="entry name" value="MYB_LIKE"/>
    <property type="match status" value="1"/>
</dbReference>
<evidence type="ECO:0000313" key="4">
    <source>
        <dbReference type="Proteomes" id="UP000015105"/>
    </source>
</evidence>
<keyword evidence="4" id="KW-1185">Reference proteome</keyword>
<dbReference type="Proteomes" id="UP000015105">
    <property type="component" value="Chromosome 4D"/>
</dbReference>
<dbReference type="PANTHER" id="PTHR47863:SF8">
    <property type="entry name" value="MYB-LIKE DOMAIN-CONTAINING PROTEIN"/>
    <property type="match status" value="1"/>
</dbReference>
<organism evidence="3 4">
    <name type="scientific">Aegilops tauschii subsp. strangulata</name>
    <name type="common">Goatgrass</name>
    <dbReference type="NCBI Taxonomy" id="200361"/>
    <lineage>
        <taxon>Eukaryota</taxon>
        <taxon>Viridiplantae</taxon>
        <taxon>Streptophyta</taxon>
        <taxon>Embryophyta</taxon>
        <taxon>Tracheophyta</taxon>
        <taxon>Spermatophyta</taxon>
        <taxon>Magnoliopsida</taxon>
        <taxon>Liliopsida</taxon>
        <taxon>Poales</taxon>
        <taxon>Poaceae</taxon>
        <taxon>BOP clade</taxon>
        <taxon>Pooideae</taxon>
        <taxon>Triticodae</taxon>
        <taxon>Triticeae</taxon>
        <taxon>Triticinae</taxon>
        <taxon>Aegilops</taxon>
    </lineage>
</organism>
<dbReference type="CDD" id="cd00167">
    <property type="entry name" value="SANT"/>
    <property type="match status" value="1"/>
</dbReference>
<evidence type="ECO:0000259" key="2">
    <source>
        <dbReference type="PROSITE" id="PS50090"/>
    </source>
</evidence>
<dbReference type="SMART" id="SM00717">
    <property type="entry name" value="SANT"/>
    <property type="match status" value="1"/>
</dbReference>
<reference evidence="3" key="4">
    <citation type="submission" date="2019-03" db="UniProtKB">
        <authorList>
            <consortium name="EnsemblPlants"/>
        </authorList>
    </citation>
    <scope>IDENTIFICATION</scope>
</reference>
<evidence type="ECO:0000256" key="1">
    <source>
        <dbReference type="SAM" id="MobiDB-lite"/>
    </source>
</evidence>
<proteinExistence type="predicted"/>
<evidence type="ECO:0000313" key="3">
    <source>
        <dbReference type="EnsemblPlants" id="AET4Gv20847900.5"/>
    </source>
</evidence>
<reference evidence="4" key="1">
    <citation type="journal article" date="2014" name="Science">
        <title>Ancient hybridizations among the ancestral genomes of bread wheat.</title>
        <authorList>
            <consortium name="International Wheat Genome Sequencing Consortium,"/>
            <person name="Marcussen T."/>
            <person name="Sandve S.R."/>
            <person name="Heier L."/>
            <person name="Spannagl M."/>
            <person name="Pfeifer M."/>
            <person name="Jakobsen K.S."/>
            <person name="Wulff B.B."/>
            <person name="Steuernagel B."/>
            <person name="Mayer K.F."/>
            <person name="Olsen O.A."/>
        </authorList>
    </citation>
    <scope>NUCLEOTIDE SEQUENCE [LARGE SCALE GENOMIC DNA]</scope>
    <source>
        <strain evidence="4">cv. AL8/78</strain>
    </source>
</reference>
<name>A0A453JA26_AEGTS</name>